<name>A0A1H3LRT2_9MICO</name>
<organism evidence="1 2">
    <name type="scientific">Herbiconiux ginsengi</name>
    <dbReference type="NCBI Taxonomy" id="381665"/>
    <lineage>
        <taxon>Bacteria</taxon>
        <taxon>Bacillati</taxon>
        <taxon>Actinomycetota</taxon>
        <taxon>Actinomycetes</taxon>
        <taxon>Micrococcales</taxon>
        <taxon>Microbacteriaceae</taxon>
        <taxon>Herbiconiux</taxon>
    </lineage>
</organism>
<protein>
    <submittedName>
        <fullName evidence="1">Uncharacterized protein</fullName>
    </submittedName>
</protein>
<dbReference type="AlphaFoldDB" id="A0A1H3LRT2"/>
<evidence type="ECO:0000313" key="1">
    <source>
        <dbReference type="EMBL" id="SDY66799.1"/>
    </source>
</evidence>
<accession>A0A1H3LRT2</accession>
<dbReference type="Proteomes" id="UP000198891">
    <property type="component" value="Unassembled WGS sequence"/>
</dbReference>
<dbReference type="EMBL" id="FNPZ01000001">
    <property type="protein sequence ID" value="SDY66799.1"/>
    <property type="molecule type" value="Genomic_DNA"/>
</dbReference>
<proteinExistence type="predicted"/>
<reference evidence="1 2" key="1">
    <citation type="submission" date="2016-10" db="EMBL/GenBank/DDBJ databases">
        <authorList>
            <person name="de Groot N.N."/>
        </authorList>
    </citation>
    <scope>NUCLEOTIDE SEQUENCE [LARGE SCALE GENOMIC DNA]</scope>
    <source>
        <strain evidence="1 2">CGMCC 4.3491</strain>
    </source>
</reference>
<sequence>MHPAFRSPPLRPRPTVDRCSPAELGVARRSIAPRWRTRFTAAGPATTGPVLRVPSCTQLRAHRLVLVDGPCRGSGRGGCTRCGTRRREDRGQCFLRAGRVLEQPGLSLPLDDAPGQFCELPCEHHGRHALVRLAGADHEQHAGLGRDQPGILRGRDILRRGAAAGRAAELPGDVAQRPRSIALDPSADGGNTVLAQPVYDAAGRLLSVDYSNGSSLESVAYNAAGRTSGYQ</sequence>
<gene>
    <name evidence="1" type="ORF">SAMN05216554_1092</name>
</gene>
<keyword evidence="2" id="KW-1185">Reference proteome</keyword>
<evidence type="ECO:0000313" key="2">
    <source>
        <dbReference type="Proteomes" id="UP000198891"/>
    </source>
</evidence>